<gene>
    <name evidence="2" type="ORF">IAA53_04705</name>
</gene>
<dbReference type="PANTHER" id="PTHR30432">
    <property type="entry name" value="TRANSCRIPTIONAL REGULATOR MODE"/>
    <property type="match status" value="1"/>
</dbReference>
<dbReference type="SUPFAM" id="SSF53448">
    <property type="entry name" value="Nucleotide-diphospho-sugar transferases"/>
    <property type="match status" value="1"/>
</dbReference>
<name>A0A9D1IWS0_9FIRM</name>
<dbReference type="InterPro" id="IPR036388">
    <property type="entry name" value="WH-like_DNA-bd_sf"/>
</dbReference>
<reference evidence="2" key="2">
    <citation type="journal article" date="2021" name="PeerJ">
        <title>Extensive microbial diversity within the chicken gut microbiome revealed by metagenomics and culture.</title>
        <authorList>
            <person name="Gilroy R."/>
            <person name="Ravi A."/>
            <person name="Getino M."/>
            <person name="Pursley I."/>
            <person name="Horton D.L."/>
            <person name="Alikhan N.F."/>
            <person name="Baker D."/>
            <person name="Gharbi K."/>
            <person name="Hall N."/>
            <person name="Watson M."/>
            <person name="Adriaenssens E.M."/>
            <person name="Foster-Nyarko E."/>
            <person name="Jarju S."/>
            <person name="Secka A."/>
            <person name="Antonio M."/>
            <person name="Oren A."/>
            <person name="Chaudhuri R.R."/>
            <person name="La Ragione R."/>
            <person name="Hildebrand F."/>
            <person name="Pallen M.J."/>
        </authorList>
    </citation>
    <scope>NUCLEOTIDE SEQUENCE</scope>
    <source>
        <strain evidence="2">ChiBcec15-4380</strain>
    </source>
</reference>
<reference evidence="2" key="1">
    <citation type="submission" date="2020-10" db="EMBL/GenBank/DDBJ databases">
        <authorList>
            <person name="Gilroy R."/>
        </authorList>
    </citation>
    <scope>NUCLEOTIDE SEQUENCE</scope>
    <source>
        <strain evidence="2">ChiBcec15-4380</strain>
    </source>
</reference>
<keyword evidence="2" id="KW-0808">Transferase</keyword>
<dbReference type="InterPro" id="IPR051815">
    <property type="entry name" value="Molybdate_resp_trans_reg"/>
</dbReference>
<proteinExistence type="predicted"/>
<sequence length="309" mass="32533">MTAAVIVAAGRTDGKEHFAPEKQVGAISAVERVALLLQEAGIRQIAVACGPDDQVKKLVPSRNLVFLPVPPGGEMLHAVQAGLRYWAGRADAVLVAQVDVPLFSTDTVRALLAAPGDIRVPAYQGRCGHPVVLGGAAIPAVLAYQGPGGLKGALAASGLARQVVEVDDPGIRSNIQKGGDYLSLLPGRDMQRLRLSFQLRLGKERIFYGPGIHQLLQLTEETGSLSSACAHMGMSYSKGRKIVAVMEQQLGAPVLETQQGGASGGFSRLTAPAREMVQRYEALCAEAEGTLAQLFQKHFPPEGTAVSEA</sequence>
<protein>
    <submittedName>
        <fullName evidence="2">NTP transferase domain-containing protein</fullName>
    </submittedName>
</protein>
<dbReference type="InterPro" id="IPR036390">
    <property type="entry name" value="WH_DNA-bd_sf"/>
</dbReference>
<feature type="domain" description="MobA-like NTP transferase" evidence="1">
    <location>
        <begin position="23"/>
        <end position="156"/>
    </location>
</feature>
<dbReference type="SUPFAM" id="SSF46785">
    <property type="entry name" value="Winged helix' DNA-binding domain"/>
    <property type="match status" value="1"/>
</dbReference>
<dbReference type="InterPro" id="IPR025877">
    <property type="entry name" value="MobA-like_NTP_Trfase"/>
</dbReference>
<dbReference type="AlphaFoldDB" id="A0A9D1IWS0"/>
<evidence type="ECO:0000313" key="2">
    <source>
        <dbReference type="EMBL" id="HIR50575.1"/>
    </source>
</evidence>
<accession>A0A9D1IWS0</accession>
<dbReference type="Pfam" id="PF12804">
    <property type="entry name" value="NTP_transf_3"/>
    <property type="match status" value="1"/>
</dbReference>
<evidence type="ECO:0000313" key="3">
    <source>
        <dbReference type="Proteomes" id="UP000824239"/>
    </source>
</evidence>
<dbReference type="InterPro" id="IPR029044">
    <property type="entry name" value="Nucleotide-diphossugar_trans"/>
</dbReference>
<dbReference type="PANTHER" id="PTHR30432:SF1">
    <property type="entry name" value="DNA-BINDING TRANSCRIPTIONAL DUAL REGULATOR MODE"/>
    <property type="match status" value="1"/>
</dbReference>
<dbReference type="Gene3D" id="3.90.550.10">
    <property type="entry name" value="Spore Coat Polysaccharide Biosynthesis Protein SpsA, Chain A"/>
    <property type="match status" value="1"/>
</dbReference>
<dbReference type="EMBL" id="DVHE01000039">
    <property type="protein sequence ID" value="HIR50575.1"/>
    <property type="molecule type" value="Genomic_DNA"/>
</dbReference>
<evidence type="ECO:0000259" key="1">
    <source>
        <dbReference type="Pfam" id="PF12804"/>
    </source>
</evidence>
<dbReference type="Proteomes" id="UP000824239">
    <property type="component" value="Unassembled WGS sequence"/>
</dbReference>
<dbReference type="GO" id="GO:0016779">
    <property type="term" value="F:nucleotidyltransferase activity"/>
    <property type="evidence" value="ECO:0007669"/>
    <property type="project" value="UniProtKB-ARBA"/>
</dbReference>
<organism evidence="2 3">
    <name type="scientific">Candidatus Avoscillospira avicola</name>
    <dbReference type="NCBI Taxonomy" id="2840706"/>
    <lineage>
        <taxon>Bacteria</taxon>
        <taxon>Bacillati</taxon>
        <taxon>Bacillota</taxon>
        <taxon>Clostridia</taxon>
        <taxon>Eubacteriales</taxon>
        <taxon>Oscillospiraceae</taxon>
        <taxon>Oscillospiraceae incertae sedis</taxon>
        <taxon>Candidatus Avoscillospira</taxon>
    </lineage>
</organism>
<comment type="caution">
    <text evidence="2">The sequence shown here is derived from an EMBL/GenBank/DDBJ whole genome shotgun (WGS) entry which is preliminary data.</text>
</comment>
<dbReference type="Gene3D" id="1.10.10.10">
    <property type="entry name" value="Winged helix-like DNA-binding domain superfamily/Winged helix DNA-binding domain"/>
    <property type="match status" value="1"/>
</dbReference>